<dbReference type="Proteomes" id="UP000001753">
    <property type="component" value="Chromosome"/>
</dbReference>
<evidence type="ECO:0000259" key="10">
    <source>
        <dbReference type="PROSITE" id="PS50109"/>
    </source>
</evidence>
<proteinExistence type="predicted"/>
<dbReference type="GO" id="GO:0016020">
    <property type="term" value="C:membrane"/>
    <property type="evidence" value="ECO:0007669"/>
    <property type="project" value="InterPro"/>
</dbReference>
<dbReference type="PANTHER" id="PTHR34220:SF7">
    <property type="entry name" value="SENSOR HISTIDINE KINASE YPDA"/>
    <property type="match status" value="1"/>
</dbReference>
<dbReference type="InterPro" id="IPR036890">
    <property type="entry name" value="HATPase_C_sf"/>
</dbReference>
<evidence type="ECO:0000259" key="11">
    <source>
        <dbReference type="PROSITE" id="PS50110"/>
    </source>
</evidence>
<feature type="transmembrane region" description="Helical" evidence="9">
    <location>
        <begin position="256"/>
        <end position="277"/>
    </location>
</feature>
<keyword evidence="9" id="KW-0472">Membrane</keyword>
<dbReference type="SMART" id="SM00387">
    <property type="entry name" value="HATPase_c"/>
    <property type="match status" value="2"/>
</dbReference>
<feature type="transmembrane region" description="Helical" evidence="9">
    <location>
        <begin position="289"/>
        <end position="306"/>
    </location>
</feature>
<dbReference type="EC" id="2.7.13.3" evidence="2"/>
<dbReference type="Pfam" id="PF00072">
    <property type="entry name" value="Response_reg"/>
    <property type="match status" value="1"/>
</dbReference>
<dbReference type="Gene3D" id="3.30.565.10">
    <property type="entry name" value="Histidine kinase-like ATPase, C-terminal domain"/>
    <property type="match status" value="2"/>
</dbReference>
<dbReference type="PANTHER" id="PTHR34220">
    <property type="entry name" value="SENSOR HISTIDINE KINASE YPDA"/>
    <property type="match status" value="1"/>
</dbReference>
<dbReference type="AlphaFoldDB" id="C2XNR7"/>
<feature type="domain" description="Histidine kinase" evidence="10">
    <location>
        <begin position="426"/>
        <end position="621"/>
    </location>
</feature>
<feature type="transmembrane region" description="Helical" evidence="9">
    <location>
        <begin position="223"/>
        <end position="241"/>
    </location>
</feature>
<reference evidence="12" key="1">
    <citation type="journal article" date="2012" name="Genome Res.">
        <title>Genomic characterization of the Bacillus cereus sensu lato species: Backdrop to the evolution of Bacillus anthracis.</title>
        <authorList>
            <person name="Zwick M.E."/>
            <person name="Joseph S.J."/>
            <person name="Didelot X."/>
            <person name="Chen P.E."/>
            <person name="Bishop-Lilly K.A."/>
            <person name="Stewart A.C."/>
            <person name="Willner K."/>
            <person name="Nolan N."/>
            <person name="Lentz S."/>
            <person name="Thomason M.K."/>
            <person name="Sozhamannan S."/>
            <person name="Mateczun A.J."/>
            <person name="Du L."/>
            <person name="Read T.D."/>
        </authorList>
    </citation>
    <scope>NUCLEOTIDE SEQUENCE [LARGE SCALE GENOMIC DNA]</scope>
    <source>
        <strain evidence="12">AH603</strain>
    </source>
</reference>
<feature type="domain" description="Histidine kinase" evidence="10">
    <location>
        <begin position="877"/>
        <end position="976"/>
    </location>
</feature>
<sequence>MWKQAIGWLLITVMMLLIININFRDSDTNLIQKRAQNGTLNLSDLPSNAKILSLAGEWKFTPNEFVNSNEFQDQAPNQLVPGQWESKAQYGAYQLKILLPKHFSEVGFRIRNIWSAHTIYVNDEKVSEVGQIGKSKENTKPENPSYEIYLTPKTKELLITIQVSNFYNVRGGIIFPIDFGDAKAMREDVAEDTNIEWTAFSILLVFSIFHLTIFLLRKKDDGFFYSGCYFLSLALIVMTRGERILLRAVPNIPFEIYFRLQDSITFFSAILLPLFISKTMPTIINKKQMLLLFSPFFIYSVSIILFPARSLSNLQTLFFFYMNIMLLWIILRMTQLIIQKKWIINKNEILIFILMLLTLFMFLFSGTLEQLFASGRNIFNRFGLIGFIIMMNVFLGTRFINRTEEAEHLSKKLEAIHLTKDSFLKVTTQELKNPLYHAINLIKSVKSNDKKEKHSNELHLLEQLTERLLYLTNDLQDFTKIKFHDYSFVGKSTNIKMVVNHVYKLMELPLSRKNIMYQEYIPKNLHGLVDEDRLTQVLYRILEECCYYAVSGKIVIDTQHIGENIHLTFKATRSSNFTYEEAHTEVGLLISKELLERMNGQLQIEYYKTSILFKIKVPFYEYKEIPTILKERHGFKEVSQVNTSHQPKILIVDDDVIHTEVLKSLLSEKYNINIVHSAQEAIFLLEKTKDFSLLIIDETLPEIGGIELAKHIRKKTSILELPILMLSSKDYPTHVDNIFASGITDYLVKPCTKQVLLARLHTIFQTREAILQAFENEMAFLQAQIKPHFLYNAMSNIISFCYTDSERAAHLLTMLSSYLRYIFESGKEANYSTLQKELSIIQAYVEIEKARFGERLSFSYEVDTVQSLDEIYIPNLLVQPFVENAIRHGLFEKEGNGHVQINIKQIKQILFIQVIDDGIGMSETTIHNLLNGTLKNQGIGFSNVLRRVRKFSNGTVEIYSIENKGTTINVTIPLKERKQCGE</sequence>
<feature type="transmembrane region" description="Helical" evidence="9">
    <location>
        <begin position="157"/>
        <end position="177"/>
    </location>
</feature>
<dbReference type="PROSITE" id="PS50110">
    <property type="entry name" value="RESPONSE_REGULATORY"/>
    <property type="match status" value="1"/>
</dbReference>
<comment type="caution">
    <text evidence="12">The sequence shown here is derived from an EMBL/GenBank/DDBJ whole genome shotgun (WGS) entry which is preliminary data.</text>
</comment>
<dbReference type="InterPro" id="IPR001789">
    <property type="entry name" value="Sig_transdc_resp-reg_receiver"/>
</dbReference>
<keyword evidence="9" id="KW-1133">Transmembrane helix</keyword>
<dbReference type="Gene3D" id="3.40.50.2300">
    <property type="match status" value="1"/>
</dbReference>
<dbReference type="CDD" id="cd17546">
    <property type="entry name" value="REC_hyHK_CKI1_RcsC-like"/>
    <property type="match status" value="1"/>
</dbReference>
<dbReference type="SUPFAM" id="SSF47384">
    <property type="entry name" value="Homodimeric domain of signal transducing histidine kinase"/>
    <property type="match status" value="1"/>
</dbReference>
<dbReference type="Pfam" id="PF02518">
    <property type="entry name" value="HATPase_c"/>
    <property type="match status" value="1"/>
</dbReference>
<protein>
    <recommendedName>
        <fullName evidence="2">histidine kinase</fullName>
        <ecNumber evidence="2">2.7.13.3</ecNumber>
    </recommendedName>
</protein>
<name>C2XNR7_BACMY</name>
<evidence type="ECO:0000256" key="5">
    <source>
        <dbReference type="ARBA" id="ARBA00022777"/>
    </source>
</evidence>
<feature type="transmembrane region" description="Helical" evidence="9">
    <location>
        <begin position="350"/>
        <end position="372"/>
    </location>
</feature>
<evidence type="ECO:0000313" key="12">
    <source>
        <dbReference type="EMBL" id="EEL72699.1"/>
    </source>
</evidence>
<evidence type="ECO:0000256" key="8">
    <source>
        <dbReference type="PROSITE-ProRule" id="PRU00169"/>
    </source>
</evidence>
<keyword evidence="3" id="KW-0808">Transferase</keyword>
<feature type="modified residue" description="4-aspartylphosphate" evidence="8">
    <location>
        <position position="697"/>
    </location>
</feature>
<dbReference type="SMART" id="SM00448">
    <property type="entry name" value="REC"/>
    <property type="match status" value="1"/>
</dbReference>
<dbReference type="PROSITE" id="PS50109">
    <property type="entry name" value="HIS_KIN"/>
    <property type="match status" value="2"/>
</dbReference>
<dbReference type="SUPFAM" id="SSF55874">
    <property type="entry name" value="ATPase domain of HSP90 chaperone/DNA topoisomerase II/histidine kinase"/>
    <property type="match status" value="2"/>
</dbReference>
<keyword evidence="4" id="KW-0547">Nucleotide-binding</keyword>
<evidence type="ECO:0000256" key="3">
    <source>
        <dbReference type="ARBA" id="ARBA00022679"/>
    </source>
</evidence>
<dbReference type="GO" id="GO:0000155">
    <property type="term" value="F:phosphorelay sensor kinase activity"/>
    <property type="evidence" value="ECO:0007669"/>
    <property type="project" value="InterPro"/>
</dbReference>
<evidence type="ECO:0000256" key="9">
    <source>
        <dbReference type="SAM" id="Phobius"/>
    </source>
</evidence>
<dbReference type="Pfam" id="PF06580">
    <property type="entry name" value="His_kinase"/>
    <property type="match status" value="1"/>
</dbReference>
<evidence type="ECO:0000256" key="2">
    <source>
        <dbReference type="ARBA" id="ARBA00012438"/>
    </source>
</evidence>
<dbReference type="GO" id="GO:0005524">
    <property type="term" value="F:ATP binding"/>
    <property type="evidence" value="ECO:0007669"/>
    <property type="project" value="UniProtKB-KW"/>
</dbReference>
<organism evidence="12">
    <name type="scientific">Bacillus mycoides</name>
    <dbReference type="NCBI Taxonomy" id="1405"/>
    <lineage>
        <taxon>Bacteria</taxon>
        <taxon>Bacillati</taxon>
        <taxon>Bacillota</taxon>
        <taxon>Bacilli</taxon>
        <taxon>Bacillales</taxon>
        <taxon>Bacillaceae</taxon>
        <taxon>Bacillus</taxon>
        <taxon>Bacillus cereus group</taxon>
    </lineage>
</organism>
<dbReference type="InterPro" id="IPR036097">
    <property type="entry name" value="HisK_dim/P_sf"/>
</dbReference>
<dbReference type="InterPro" id="IPR005467">
    <property type="entry name" value="His_kinase_dom"/>
</dbReference>
<dbReference type="EMBL" id="ACMP01000011">
    <property type="protein sequence ID" value="EEL72699.1"/>
    <property type="molecule type" value="Genomic_DNA"/>
</dbReference>
<keyword evidence="6" id="KW-0067">ATP-binding</keyword>
<evidence type="ECO:0000256" key="4">
    <source>
        <dbReference type="ARBA" id="ARBA00022741"/>
    </source>
</evidence>
<dbReference type="InterPro" id="IPR010559">
    <property type="entry name" value="Sig_transdc_His_kin_internal"/>
</dbReference>
<dbReference type="Gene3D" id="1.10.287.130">
    <property type="match status" value="1"/>
</dbReference>
<dbReference type="RefSeq" id="WP_002063600.1">
    <property type="nucleotide sequence ID" value="NZ_CM000737.1"/>
</dbReference>
<dbReference type="InterPro" id="IPR050640">
    <property type="entry name" value="Bact_2-comp_sensor_kinase"/>
</dbReference>
<comment type="catalytic activity">
    <reaction evidence="1">
        <text>ATP + protein L-histidine = ADP + protein N-phospho-L-histidine.</text>
        <dbReference type="EC" id="2.7.13.3"/>
    </reaction>
</comment>
<evidence type="ECO:0000256" key="7">
    <source>
        <dbReference type="ARBA" id="ARBA00023012"/>
    </source>
</evidence>
<keyword evidence="7" id="KW-0902">Two-component regulatory system</keyword>
<evidence type="ECO:0000256" key="1">
    <source>
        <dbReference type="ARBA" id="ARBA00000085"/>
    </source>
</evidence>
<keyword evidence="8" id="KW-0597">Phosphoprotein</keyword>
<gene>
    <name evidence="12" type="ORF">bcere0026_3100</name>
</gene>
<feature type="transmembrane region" description="Helical" evidence="9">
    <location>
        <begin position="318"/>
        <end position="338"/>
    </location>
</feature>
<dbReference type="HOGENOM" id="CLU_011115_1_0_9"/>
<keyword evidence="9" id="KW-0812">Transmembrane</keyword>
<dbReference type="InterPro" id="IPR011006">
    <property type="entry name" value="CheY-like_superfamily"/>
</dbReference>
<evidence type="ECO:0000256" key="6">
    <source>
        <dbReference type="ARBA" id="ARBA00022840"/>
    </source>
</evidence>
<feature type="transmembrane region" description="Helical" evidence="9">
    <location>
        <begin position="197"/>
        <end position="216"/>
    </location>
</feature>
<keyword evidence="5 12" id="KW-0418">Kinase</keyword>
<feature type="domain" description="Response regulatory" evidence="11">
    <location>
        <begin position="648"/>
        <end position="764"/>
    </location>
</feature>
<accession>C2XNR7</accession>
<feature type="transmembrane region" description="Helical" evidence="9">
    <location>
        <begin position="6"/>
        <end position="23"/>
    </location>
</feature>
<dbReference type="InterPro" id="IPR003594">
    <property type="entry name" value="HATPase_dom"/>
</dbReference>
<dbReference type="SUPFAM" id="SSF52172">
    <property type="entry name" value="CheY-like"/>
    <property type="match status" value="1"/>
</dbReference>